<dbReference type="AlphaFoldDB" id="A0A1P8WDX0"/>
<dbReference type="InterPro" id="IPR035940">
    <property type="entry name" value="CAP_sf"/>
</dbReference>
<gene>
    <name evidence="2" type="ORF">Fuma_01854</name>
</gene>
<dbReference type="PANTHER" id="PTHR31157">
    <property type="entry name" value="SCP DOMAIN-CONTAINING PROTEIN"/>
    <property type="match status" value="1"/>
</dbReference>
<name>A0A1P8WDX0_9PLAN</name>
<dbReference type="OrthoDB" id="68195at2"/>
<dbReference type="InterPro" id="IPR014044">
    <property type="entry name" value="CAP_dom"/>
</dbReference>
<dbReference type="Pfam" id="PF00188">
    <property type="entry name" value="CAP"/>
    <property type="match status" value="1"/>
</dbReference>
<protein>
    <submittedName>
        <fullName evidence="2">Cysteine-rich secretory protein family protein</fullName>
    </submittedName>
</protein>
<dbReference type="Gene3D" id="3.40.33.10">
    <property type="entry name" value="CAP"/>
    <property type="match status" value="1"/>
</dbReference>
<organism evidence="2 3">
    <name type="scientific">Fuerstiella marisgermanici</name>
    <dbReference type="NCBI Taxonomy" id="1891926"/>
    <lineage>
        <taxon>Bacteria</taxon>
        <taxon>Pseudomonadati</taxon>
        <taxon>Planctomycetota</taxon>
        <taxon>Planctomycetia</taxon>
        <taxon>Planctomycetales</taxon>
        <taxon>Planctomycetaceae</taxon>
        <taxon>Fuerstiella</taxon>
    </lineage>
</organism>
<dbReference type="KEGG" id="fmr:Fuma_01854"/>
<dbReference type="EMBL" id="CP017641">
    <property type="protein sequence ID" value="APZ92244.1"/>
    <property type="molecule type" value="Genomic_DNA"/>
</dbReference>
<keyword evidence="3" id="KW-1185">Reference proteome</keyword>
<accession>A0A1P8WDX0</accession>
<evidence type="ECO:0000313" key="3">
    <source>
        <dbReference type="Proteomes" id="UP000187735"/>
    </source>
</evidence>
<dbReference type="STRING" id="1891926.Fuma_01854"/>
<dbReference type="SUPFAM" id="SSF55797">
    <property type="entry name" value="PR-1-like"/>
    <property type="match status" value="1"/>
</dbReference>
<sequence length="269" mass="30187">MLYSIVSWCPRFYFLLVAGCVLLGDSRFARGQTDEQHDVEIVSTEDVGRFRSVKDPDLTQVAESIVKRTNQFRETEDLDPLTTDETLRQTAQKFADYMAETNRYGHTADGRQPSQRVAAQGYEFCIVAENIAYHFRTKGIATDALAEQAFTGWQNSPGHRRNMLKPHVTETGVALSQSESTGVYYAVQLFGRPKSASTTFTLRNRAAATVQYTIGERSFELPPKYSRKHQVCRPPTVKVMNGDDVVAERTPENDSTLTLISSDDGVKIE</sequence>
<dbReference type="Proteomes" id="UP000187735">
    <property type="component" value="Chromosome"/>
</dbReference>
<evidence type="ECO:0000313" key="2">
    <source>
        <dbReference type="EMBL" id="APZ92244.1"/>
    </source>
</evidence>
<proteinExistence type="predicted"/>
<dbReference type="CDD" id="cd05379">
    <property type="entry name" value="CAP_bacterial"/>
    <property type="match status" value="1"/>
</dbReference>
<dbReference type="RefSeq" id="WP_077023895.1">
    <property type="nucleotide sequence ID" value="NZ_CP017641.1"/>
</dbReference>
<reference evidence="2 3" key="1">
    <citation type="journal article" date="2016" name="Front. Microbiol.">
        <title>Fuerstia marisgermanicae gen. nov., sp. nov., an Unusual Member of the Phylum Planctomycetes from the German Wadden Sea.</title>
        <authorList>
            <person name="Kohn T."/>
            <person name="Heuer A."/>
            <person name="Jogler M."/>
            <person name="Vollmers J."/>
            <person name="Boedeker C."/>
            <person name="Bunk B."/>
            <person name="Rast P."/>
            <person name="Borchert D."/>
            <person name="Glockner I."/>
            <person name="Freese H.M."/>
            <person name="Klenk H.P."/>
            <person name="Overmann J."/>
            <person name="Kaster A.K."/>
            <person name="Rohde M."/>
            <person name="Wiegand S."/>
            <person name="Jogler C."/>
        </authorList>
    </citation>
    <scope>NUCLEOTIDE SEQUENCE [LARGE SCALE GENOMIC DNA]</scope>
    <source>
        <strain evidence="2 3">NH11</strain>
    </source>
</reference>
<feature type="domain" description="SCP" evidence="1">
    <location>
        <begin position="67"/>
        <end position="190"/>
    </location>
</feature>
<evidence type="ECO:0000259" key="1">
    <source>
        <dbReference type="Pfam" id="PF00188"/>
    </source>
</evidence>
<dbReference type="PANTHER" id="PTHR31157:SF1">
    <property type="entry name" value="SCP DOMAIN-CONTAINING PROTEIN"/>
    <property type="match status" value="1"/>
</dbReference>